<feature type="domain" description="YqaJ viral recombinase" evidence="1">
    <location>
        <begin position="185"/>
        <end position="326"/>
    </location>
</feature>
<reference evidence="2" key="1">
    <citation type="submission" date="2021-04" db="EMBL/GenBank/DDBJ databases">
        <authorList>
            <consortium name="Wellcome Sanger Institute Data Sharing"/>
        </authorList>
    </citation>
    <scope>NUCLEOTIDE SEQUENCE [LARGE SCALE GENOMIC DNA]</scope>
</reference>
<evidence type="ECO:0000313" key="2">
    <source>
        <dbReference type="Ensembl" id="ENSSAUP00010008240.1"/>
    </source>
</evidence>
<proteinExistence type="predicted"/>
<dbReference type="InterPro" id="IPR011604">
    <property type="entry name" value="PDDEXK-like_dom_sf"/>
</dbReference>
<keyword evidence="3" id="KW-1185">Reference proteome</keyword>
<dbReference type="GeneID" id="115578353"/>
<dbReference type="RefSeq" id="XP_030267130.1">
    <property type="nucleotide sequence ID" value="XM_030411270.1"/>
</dbReference>
<dbReference type="PANTHER" id="PTHR46609:SF7">
    <property type="match status" value="1"/>
</dbReference>
<organism evidence="2 3">
    <name type="scientific">Sparus aurata</name>
    <name type="common">Gilthead sea bream</name>
    <dbReference type="NCBI Taxonomy" id="8175"/>
    <lineage>
        <taxon>Eukaryota</taxon>
        <taxon>Metazoa</taxon>
        <taxon>Chordata</taxon>
        <taxon>Craniata</taxon>
        <taxon>Vertebrata</taxon>
        <taxon>Euteleostomi</taxon>
        <taxon>Actinopterygii</taxon>
        <taxon>Neopterygii</taxon>
        <taxon>Teleostei</taxon>
        <taxon>Neoteleostei</taxon>
        <taxon>Acanthomorphata</taxon>
        <taxon>Eupercaria</taxon>
        <taxon>Spariformes</taxon>
        <taxon>Sparidae</taxon>
        <taxon>Sparus</taxon>
    </lineage>
</organism>
<evidence type="ECO:0000313" key="3">
    <source>
        <dbReference type="Proteomes" id="UP000472265"/>
    </source>
</evidence>
<reference evidence="2" key="2">
    <citation type="submission" date="2025-08" db="UniProtKB">
        <authorList>
            <consortium name="Ensembl"/>
        </authorList>
    </citation>
    <scope>IDENTIFICATION</scope>
</reference>
<dbReference type="GO" id="GO:0006281">
    <property type="term" value="P:DNA repair"/>
    <property type="evidence" value="ECO:0007669"/>
    <property type="project" value="UniProtKB-ARBA"/>
</dbReference>
<dbReference type="SUPFAM" id="SSF52980">
    <property type="entry name" value="Restriction endonuclease-like"/>
    <property type="match status" value="1"/>
</dbReference>
<name>A0A671U3G3_SPAAU</name>
<gene>
    <name evidence="2" type="primary">LOC115578353</name>
</gene>
<dbReference type="Gene3D" id="3.90.320.10">
    <property type="match status" value="1"/>
</dbReference>
<dbReference type="AlphaFoldDB" id="A0A671U3G3"/>
<dbReference type="PANTHER" id="PTHR46609">
    <property type="entry name" value="EXONUCLEASE, PHAGE-TYPE/RECB, C-TERMINAL DOMAIN-CONTAINING PROTEIN"/>
    <property type="match status" value="1"/>
</dbReference>
<dbReference type="Pfam" id="PF09588">
    <property type="entry name" value="YqaJ"/>
    <property type="match status" value="1"/>
</dbReference>
<dbReference type="CDD" id="cd22343">
    <property type="entry name" value="PDDEXK_lambda_exonuclease-like"/>
    <property type="match status" value="1"/>
</dbReference>
<sequence>MGYTSVPPATSKTSLPQAWHIPSRALGVSPRTVSSVSVSKLKPLAANAPPPKRQRASEGVMSNLYCPVSLPLPSNAFAESLHQNLSAIQSKSQMFKLLEQNRKQPAAPVSTNFGDLPKGSVLTYHTAQSTRAGDYPPFPLPSQPCSFSTVLDDTEACFYSGLTVTQAVAIQLEIDTREQSHSKTWHKVRTNRLTSSSFKRICSRVADFNVLADNLKKKTVQTKAMKRGLELEPVAAADYQDLTGFEIFPCGFVVNHHAPHLGASPDRKVIDPSASPTHGVLEIKCPNKDSVRDCKYLHCNTDGSLSLKTTHEYYFQVMGQMGITGLKWCDFFVKCKDDHHLERVHFEPKRWENMKCKLDTFFFTFFLPAVCNKNM</sequence>
<dbReference type="RefSeq" id="XP_030267129.1">
    <property type="nucleotide sequence ID" value="XM_030411269.1"/>
</dbReference>
<protein>
    <submittedName>
        <fullName evidence="2">Uncharacterized LOC115578353</fullName>
    </submittedName>
</protein>
<reference evidence="2" key="3">
    <citation type="submission" date="2025-09" db="UniProtKB">
        <authorList>
            <consortium name="Ensembl"/>
        </authorList>
    </citation>
    <scope>IDENTIFICATION</scope>
</reference>
<accession>A0A671U3G3</accession>
<dbReference type="Ensembl" id="ENSSAUT00010008821.1">
    <property type="protein sequence ID" value="ENSSAUP00010008240.1"/>
    <property type="gene ID" value="ENSSAUG00010004100.1"/>
</dbReference>
<dbReference type="GeneTree" id="ENSGT01030000238858"/>
<dbReference type="Proteomes" id="UP000472265">
    <property type="component" value="Chromosome 3"/>
</dbReference>
<dbReference type="InParanoid" id="A0A671U3G3"/>
<evidence type="ECO:0000259" key="1">
    <source>
        <dbReference type="Pfam" id="PF09588"/>
    </source>
</evidence>
<dbReference type="InterPro" id="IPR051703">
    <property type="entry name" value="NF-kappa-B_Signaling_Reg"/>
</dbReference>
<dbReference type="InterPro" id="IPR019080">
    <property type="entry name" value="YqaJ_viral_recombinase"/>
</dbReference>
<dbReference type="InterPro" id="IPR011335">
    <property type="entry name" value="Restrct_endonuc-II-like"/>
</dbReference>
<dbReference type="OMA" id="DSKCECK"/>